<sequence length="206" mass="22956">MKIAWKTKSRVKSISSKPNLPFESSDKTEPLNHAGIDSLSSEPNSTQLSASFESQGIQLAESGRYSEALTKMESAITLMPEKAKLHEQKAQLLLEIGDTWNALKTAKRATELEPAWVEAWITLGRAQLNYGEPDLAIQSFDNALEIKSDHDEALIDRQTASRLIKRRKQLHSSGLPNSDIRYKVGDKDRPAIPLKPLAPEPDDLQQ</sequence>
<keyword evidence="4" id="KW-1185">Reference proteome</keyword>
<dbReference type="SMART" id="SM00028">
    <property type="entry name" value="TPR"/>
    <property type="match status" value="3"/>
</dbReference>
<reference evidence="3 4" key="1">
    <citation type="journal article" date="2022" name="Nat. Plants">
        <title>Genomes of leafy and leafless Platanthera orchids illuminate the evolution of mycoheterotrophy.</title>
        <authorList>
            <person name="Li M.H."/>
            <person name="Liu K.W."/>
            <person name="Li Z."/>
            <person name="Lu H.C."/>
            <person name="Ye Q.L."/>
            <person name="Zhang D."/>
            <person name="Wang J.Y."/>
            <person name="Li Y.F."/>
            <person name="Zhong Z.M."/>
            <person name="Liu X."/>
            <person name="Yu X."/>
            <person name="Liu D.K."/>
            <person name="Tu X.D."/>
            <person name="Liu B."/>
            <person name="Hao Y."/>
            <person name="Liao X.Y."/>
            <person name="Jiang Y.T."/>
            <person name="Sun W.H."/>
            <person name="Chen J."/>
            <person name="Chen Y.Q."/>
            <person name="Ai Y."/>
            <person name="Zhai J.W."/>
            <person name="Wu S.S."/>
            <person name="Zhou Z."/>
            <person name="Hsiao Y.Y."/>
            <person name="Wu W.L."/>
            <person name="Chen Y.Y."/>
            <person name="Lin Y.F."/>
            <person name="Hsu J.L."/>
            <person name="Li C.Y."/>
            <person name="Wang Z.W."/>
            <person name="Zhao X."/>
            <person name="Zhong W.Y."/>
            <person name="Ma X.K."/>
            <person name="Ma L."/>
            <person name="Huang J."/>
            <person name="Chen G.Z."/>
            <person name="Huang M.Z."/>
            <person name="Huang L."/>
            <person name="Peng D.H."/>
            <person name="Luo Y.B."/>
            <person name="Zou S.Q."/>
            <person name="Chen S.P."/>
            <person name="Lan S."/>
            <person name="Tsai W.C."/>
            <person name="Van de Peer Y."/>
            <person name="Liu Z.J."/>
        </authorList>
    </citation>
    <scope>NUCLEOTIDE SEQUENCE [LARGE SCALE GENOMIC DNA]</scope>
    <source>
        <strain evidence="3">Lor287</strain>
    </source>
</reference>
<feature type="repeat" description="TPR" evidence="1">
    <location>
        <begin position="49"/>
        <end position="82"/>
    </location>
</feature>
<feature type="compositionally biased region" description="Basic residues" evidence="2">
    <location>
        <begin position="1"/>
        <end position="11"/>
    </location>
</feature>
<dbReference type="Gene3D" id="1.25.40.10">
    <property type="entry name" value="Tetratricopeptide repeat domain"/>
    <property type="match status" value="1"/>
</dbReference>
<dbReference type="PANTHER" id="PTHR15544:SF0">
    <property type="entry name" value="TETRATRICOPEPTIDE REPEAT PROTEIN 33"/>
    <property type="match status" value="1"/>
</dbReference>
<evidence type="ECO:0000256" key="1">
    <source>
        <dbReference type="PROSITE-ProRule" id="PRU00339"/>
    </source>
</evidence>
<dbReference type="Pfam" id="PF13181">
    <property type="entry name" value="TPR_8"/>
    <property type="match status" value="1"/>
</dbReference>
<comment type="caution">
    <text evidence="3">The sequence shown here is derived from an EMBL/GenBank/DDBJ whole genome shotgun (WGS) entry which is preliminary data.</text>
</comment>
<feature type="compositionally biased region" description="Polar residues" evidence="2">
    <location>
        <begin position="38"/>
        <end position="53"/>
    </location>
</feature>
<dbReference type="AlphaFoldDB" id="A0AAP0BAY2"/>
<evidence type="ECO:0008006" key="5">
    <source>
        <dbReference type="Google" id="ProtNLM"/>
    </source>
</evidence>
<dbReference type="InterPro" id="IPR019734">
    <property type="entry name" value="TPR_rpt"/>
</dbReference>
<dbReference type="PROSITE" id="PS50005">
    <property type="entry name" value="TPR"/>
    <property type="match status" value="2"/>
</dbReference>
<dbReference type="InterPro" id="IPR052658">
    <property type="entry name" value="TPR-containing"/>
</dbReference>
<dbReference type="Proteomes" id="UP001418222">
    <property type="component" value="Unassembled WGS sequence"/>
</dbReference>
<feature type="compositionally biased region" description="Basic and acidic residues" evidence="2">
    <location>
        <begin position="180"/>
        <end position="190"/>
    </location>
</feature>
<feature type="region of interest" description="Disordered" evidence="2">
    <location>
        <begin position="166"/>
        <end position="206"/>
    </location>
</feature>
<organism evidence="3 4">
    <name type="scientific">Platanthera zijinensis</name>
    <dbReference type="NCBI Taxonomy" id="2320716"/>
    <lineage>
        <taxon>Eukaryota</taxon>
        <taxon>Viridiplantae</taxon>
        <taxon>Streptophyta</taxon>
        <taxon>Embryophyta</taxon>
        <taxon>Tracheophyta</taxon>
        <taxon>Spermatophyta</taxon>
        <taxon>Magnoliopsida</taxon>
        <taxon>Liliopsida</taxon>
        <taxon>Asparagales</taxon>
        <taxon>Orchidaceae</taxon>
        <taxon>Orchidoideae</taxon>
        <taxon>Orchideae</taxon>
        <taxon>Orchidinae</taxon>
        <taxon>Platanthera</taxon>
    </lineage>
</organism>
<name>A0AAP0BAY2_9ASPA</name>
<accession>A0AAP0BAY2</accession>
<dbReference type="SUPFAM" id="SSF48452">
    <property type="entry name" value="TPR-like"/>
    <property type="match status" value="1"/>
</dbReference>
<feature type="region of interest" description="Disordered" evidence="2">
    <location>
        <begin position="1"/>
        <end position="53"/>
    </location>
</feature>
<dbReference type="InterPro" id="IPR011990">
    <property type="entry name" value="TPR-like_helical_dom_sf"/>
</dbReference>
<proteinExistence type="predicted"/>
<evidence type="ECO:0000313" key="3">
    <source>
        <dbReference type="EMBL" id="KAK8934431.1"/>
    </source>
</evidence>
<gene>
    <name evidence="3" type="ORF">KSP39_PZI014561</name>
</gene>
<protein>
    <recommendedName>
        <fullName evidence="5">Tetratricopeptide repeat protein 33</fullName>
    </recommendedName>
</protein>
<dbReference type="EMBL" id="JBBWWQ010000012">
    <property type="protein sequence ID" value="KAK8934431.1"/>
    <property type="molecule type" value="Genomic_DNA"/>
</dbReference>
<feature type="repeat" description="TPR" evidence="1">
    <location>
        <begin position="117"/>
        <end position="150"/>
    </location>
</feature>
<evidence type="ECO:0000256" key="2">
    <source>
        <dbReference type="SAM" id="MobiDB-lite"/>
    </source>
</evidence>
<evidence type="ECO:0000313" key="4">
    <source>
        <dbReference type="Proteomes" id="UP001418222"/>
    </source>
</evidence>
<keyword evidence="1" id="KW-0802">TPR repeat</keyword>
<dbReference type="PANTHER" id="PTHR15544">
    <property type="entry name" value="OSMOSIS RESPONSIVE FACTOR"/>
    <property type="match status" value="1"/>
</dbReference>